<gene>
    <name evidence="4" type="ORF">CAL28_10490</name>
</gene>
<dbReference type="GO" id="GO:0032259">
    <property type="term" value="P:methylation"/>
    <property type="evidence" value="ECO:0007669"/>
    <property type="project" value="UniProtKB-KW"/>
</dbReference>
<organism evidence="4 5">
    <name type="scientific">Bordetella genomosp. 11</name>
    <dbReference type="NCBI Taxonomy" id="1416808"/>
    <lineage>
        <taxon>Bacteria</taxon>
        <taxon>Pseudomonadati</taxon>
        <taxon>Pseudomonadota</taxon>
        <taxon>Betaproteobacteria</taxon>
        <taxon>Burkholderiales</taxon>
        <taxon>Alcaligenaceae</taxon>
        <taxon>Bordetella</taxon>
    </lineage>
</organism>
<comment type="caution">
    <text evidence="4">The sequence shown here is derived from an EMBL/GenBank/DDBJ whole genome shotgun (WGS) entry which is preliminary data.</text>
</comment>
<evidence type="ECO:0000313" key="5">
    <source>
        <dbReference type="Proteomes" id="UP000215767"/>
    </source>
</evidence>
<dbReference type="SUPFAM" id="SSF53335">
    <property type="entry name" value="S-adenosyl-L-methionine-dependent methyltransferases"/>
    <property type="match status" value="1"/>
</dbReference>
<dbReference type="Pfam" id="PF02086">
    <property type="entry name" value="MethyltransfD12"/>
    <property type="match status" value="1"/>
</dbReference>
<evidence type="ECO:0000256" key="2">
    <source>
        <dbReference type="ARBA" id="ARBA00022679"/>
    </source>
</evidence>
<dbReference type="EMBL" id="NEVS01000004">
    <property type="protein sequence ID" value="OZI59909.1"/>
    <property type="molecule type" value="Genomic_DNA"/>
</dbReference>
<dbReference type="Proteomes" id="UP000215767">
    <property type="component" value="Unassembled WGS sequence"/>
</dbReference>
<evidence type="ECO:0000313" key="4">
    <source>
        <dbReference type="EMBL" id="OZI59909.1"/>
    </source>
</evidence>
<dbReference type="GO" id="GO:1904047">
    <property type="term" value="F:S-adenosyl-L-methionine binding"/>
    <property type="evidence" value="ECO:0007669"/>
    <property type="project" value="TreeGrafter"/>
</dbReference>
<dbReference type="InterPro" id="IPR012327">
    <property type="entry name" value="MeTrfase_D12"/>
</dbReference>
<dbReference type="Gene3D" id="3.40.50.150">
    <property type="entry name" value="Vaccinia Virus protein VP39"/>
    <property type="match status" value="2"/>
</dbReference>
<dbReference type="AlphaFoldDB" id="A0A261UDB3"/>
<dbReference type="InterPro" id="IPR029063">
    <property type="entry name" value="SAM-dependent_MTases_sf"/>
</dbReference>
<keyword evidence="2 4" id="KW-0808">Transferase</keyword>
<dbReference type="OrthoDB" id="9805629at2"/>
<dbReference type="PRINTS" id="PR00505">
    <property type="entry name" value="D12N6MTFRASE"/>
</dbReference>
<evidence type="ECO:0000256" key="1">
    <source>
        <dbReference type="ARBA" id="ARBA00022603"/>
    </source>
</evidence>
<dbReference type="GO" id="GO:0009007">
    <property type="term" value="F:site-specific DNA-methyltransferase (adenine-specific) activity"/>
    <property type="evidence" value="ECO:0007669"/>
    <property type="project" value="UniProtKB-EC"/>
</dbReference>
<keyword evidence="5" id="KW-1185">Reference proteome</keyword>
<name>A0A261UDB3_9BORD</name>
<keyword evidence="1 4" id="KW-0489">Methyltransferase</keyword>
<dbReference type="RefSeq" id="WP_094841328.1">
    <property type="nucleotide sequence ID" value="NZ_NEVS01000004.1"/>
</dbReference>
<keyword evidence="3" id="KW-0949">S-adenosyl-L-methionine</keyword>
<dbReference type="InterPro" id="IPR012263">
    <property type="entry name" value="M_m6A_EcoRV"/>
</dbReference>
<evidence type="ECO:0000256" key="3">
    <source>
        <dbReference type="ARBA" id="ARBA00022691"/>
    </source>
</evidence>
<dbReference type="GO" id="GO:0043565">
    <property type="term" value="F:sequence-specific DNA binding"/>
    <property type="evidence" value="ECO:0007669"/>
    <property type="project" value="TreeGrafter"/>
</dbReference>
<reference evidence="5" key="1">
    <citation type="submission" date="2017-05" db="EMBL/GenBank/DDBJ databases">
        <title>Complete and WGS of Bordetella genogroups.</title>
        <authorList>
            <person name="Spilker T."/>
            <person name="Lipuma J."/>
        </authorList>
    </citation>
    <scope>NUCLEOTIDE SEQUENCE [LARGE SCALE GENOMIC DNA]</scope>
    <source>
        <strain evidence="5">AU8856</strain>
    </source>
</reference>
<proteinExistence type="predicted"/>
<accession>A0A261UDB3</accession>
<dbReference type="PANTHER" id="PTHR30481">
    <property type="entry name" value="DNA ADENINE METHYLASE"/>
    <property type="match status" value="1"/>
</dbReference>
<dbReference type="GO" id="GO:0006298">
    <property type="term" value="P:mismatch repair"/>
    <property type="evidence" value="ECO:0007669"/>
    <property type="project" value="TreeGrafter"/>
</dbReference>
<dbReference type="GO" id="GO:0009307">
    <property type="term" value="P:DNA restriction-modification system"/>
    <property type="evidence" value="ECO:0007669"/>
    <property type="project" value="InterPro"/>
</dbReference>
<sequence>MQIGPVIRYHGAKFRLAPWVIQHFPPHRCYVEPFGGAAGVLIQKPRAYAEVYNDLDGDIVNLFRVLRDGDRRARLVELLVLTPYARDEFDGAYEPTDDAVERARRTIIRASMGFGSAGATKGTTGFRIDTRRKYGTAQDLWAKYPSQLEQIGRRLAGVMIENRPAIEVIQQHDAPDTLLYVDPPYVHGTRYAGARHGRYYDHEMTDADHDALLDVLQRAAGMVVLSGYPSDMYEEALTGWMRAETTARISAARGTSTRTECLWINPACMAALNGAGLQLEHAA</sequence>
<dbReference type="PIRSF" id="PIRSF000398">
    <property type="entry name" value="M_m6A_EcoRV"/>
    <property type="match status" value="1"/>
</dbReference>
<protein>
    <submittedName>
        <fullName evidence="4">DNA methyltransferase</fullName>
    </submittedName>
</protein>
<dbReference type="PANTHER" id="PTHR30481:SF4">
    <property type="entry name" value="SITE-SPECIFIC DNA-METHYLTRANSFERASE (ADENINE-SPECIFIC)"/>
    <property type="match status" value="1"/>
</dbReference>